<evidence type="ECO:0000256" key="1">
    <source>
        <dbReference type="SAM" id="MobiDB-lite"/>
    </source>
</evidence>
<evidence type="ECO:0000313" key="3">
    <source>
        <dbReference type="Proteomes" id="UP001497516"/>
    </source>
</evidence>
<feature type="compositionally biased region" description="Basic residues" evidence="1">
    <location>
        <begin position="76"/>
        <end position="85"/>
    </location>
</feature>
<name>A0AAV2DAG7_9ROSI</name>
<dbReference type="AlphaFoldDB" id="A0AAV2DAG7"/>
<reference evidence="2 3" key="1">
    <citation type="submission" date="2024-04" db="EMBL/GenBank/DDBJ databases">
        <authorList>
            <person name="Fracassetti M."/>
        </authorList>
    </citation>
    <scope>NUCLEOTIDE SEQUENCE [LARGE SCALE GENOMIC DNA]</scope>
</reference>
<dbReference type="EMBL" id="OZ034815">
    <property type="protein sequence ID" value="CAL1370898.1"/>
    <property type="molecule type" value="Genomic_DNA"/>
</dbReference>
<gene>
    <name evidence="2" type="ORF">LTRI10_LOCUS12992</name>
</gene>
<sequence>MEAGDARLICFRHRANYARHRLGVLTRHSPVLFVIASAFASNHPSLWQRSSLSSGLIGIYRRLHCVPAFSLPSSRGAKKKRRRGRSLPAFEQPLPLHRSPNLIRWRRKNWSPELDMAGKRGIWFEGWRVKIEEAEERDQVDRRG</sequence>
<organism evidence="2 3">
    <name type="scientific">Linum trigynum</name>
    <dbReference type="NCBI Taxonomy" id="586398"/>
    <lineage>
        <taxon>Eukaryota</taxon>
        <taxon>Viridiplantae</taxon>
        <taxon>Streptophyta</taxon>
        <taxon>Embryophyta</taxon>
        <taxon>Tracheophyta</taxon>
        <taxon>Spermatophyta</taxon>
        <taxon>Magnoliopsida</taxon>
        <taxon>eudicotyledons</taxon>
        <taxon>Gunneridae</taxon>
        <taxon>Pentapetalae</taxon>
        <taxon>rosids</taxon>
        <taxon>fabids</taxon>
        <taxon>Malpighiales</taxon>
        <taxon>Linaceae</taxon>
        <taxon>Linum</taxon>
    </lineage>
</organism>
<keyword evidence="3" id="KW-1185">Reference proteome</keyword>
<evidence type="ECO:0000313" key="2">
    <source>
        <dbReference type="EMBL" id="CAL1370898.1"/>
    </source>
</evidence>
<proteinExistence type="predicted"/>
<feature type="region of interest" description="Disordered" evidence="1">
    <location>
        <begin position="72"/>
        <end position="93"/>
    </location>
</feature>
<accession>A0AAV2DAG7</accession>
<dbReference type="Proteomes" id="UP001497516">
    <property type="component" value="Chromosome 2"/>
</dbReference>
<protein>
    <submittedName>
        <fullName evidence="2">Uncharacterized protein</fullName>
    </submittedName>
</protein>